<evidence type="ECO:0000313" key="3">
    <source>
        <dbReference type="EMBL" id="NNJ25100.1"/>
    </source>
</evidence>
<reference evidence="3 4" key="1">
    <citation type="journal article" date="2020" name="Syst. Appl. Microbiol.">
        <title>Alienimonas chondri sp. nov., a novel planctomycete isolated from the biofilm of the red alga Chondrus crispus.</title>
        <authorList>
            <person name="Vitorino I."/>
            <person name="Albuquerque L."/>
            <person name="Wiegand S."/>
            <person name="Kallscheuer N."/>
            <person name="da Costa M.S."/>
            <person name="Lobo-da-Cunha A."/>
            <person name="Jogler C."/>
            <person name="Lage O.M."/>
        </authorList>
    </citation>
    <scope>NUCLEOTIDE SEQUENCE [LARGE SCALE GENOMIC DNA]</scope>
    <source>
        <strain evidence="3 4">LzC2</strain>
    </source>
</reference>
<gene>
    <name evidence="3" type="ORF">LzC2_11630</name>
</gene>
<feature type="compositionally biased region" description="Basic and acidic residues" evidence="1">
    <location>
        <begin position="859"/>
        <end position="880"/>
    </location>
</feature>
<proteinExistence type="predicted"/>
<evidence type="ECO:0000313" key="4">
    <source>
        <dbReference type="Proteomes" id="UP000609651"/>
    </source>
</evidence>
<keyword evidence="4" id="KW-1185">Reference proteome</keyword>
<evidence type="ECO:0000256" key="2">
    <source>
        <dbReference type="SAM" id="SignalP"/>
    </source>
</evidence>
<comment type="caution">
    <text evidence="3">The sequence shown here is derived from an EMBL/GenBank/DDBJ whole genome shotgun (WGS) entry which is preliminary data.</text>
</comment>
<feature type="chain" id="PRO_5045539530" description="Peptidase" evidence="2">
    <location>
        <begin position="21"/>
        <end position="915"/>
    </location>
</feature>
<organism evidence="3 4">
    <name type="scientific">Alienimonas chondri</name>
    <dbReference type="NCBI Taxonomy" id="2681879"/>
    <lineage>
        <taxon>Bacteria</taxon>
        <taxon>Pseudomonadati</taxon>
        <taxon>Planctomycetota</taxon>
        <taxon>Planctomycetia</taxon>
        <taxon>Planctomycetales</taxon>
        <taxon>Planctomycetaceae</taxon>
        <taxon>Alienimonas</taxon>
    </lineage>
</organism>
<feature type="signal peptide" evidence="2">
    <location>
        <begin position="1"/>
        <end position="20"/>
    </location>
</feature>
<name>A0ABX1VC53_9PLAN</name>
<sequence length="915" mass="97954">MRARSAALLALSVTLLVADANPFTAGTAAAADPELSVILPRGARQGAEVTFAFEGNRLQDAAEVLFYEPSAFEVTAIEPDEKRGDRKVNVTVKIAPDARLGEHVVQLRCANGLTAFHTIYIGALPEVDEVDPEDAPNSDPETPQPLTADLFEEAGGVTVLGRIDNEDLDHFLLDLDAGQTLNVEVEGMRLANVENNNWDPAIELLDMEGRELAASDDTPLTEADPVLRFAAEEKGSYLLRIRDAEFKGNGRAYYRMHVGVRSDAFPRPYAVYPAGGPVGEPTKVTFLGDPAGPFEQTVTPVAGQTSDQTGQVYAERAGAKSPSALPFRASPFPNVLEVEPNDNRNTGTAHPAVATYLAAVEAAKEKAKADGGDESAVKKAAEAVKPDAFEGVAFNGILEEPGDEDWFVFAGRKGQSLRFTIFGTRLGSPIDPELALYQQWDGKYLKGGSDRVGLDPQEDFSLPEDGTYAVRVRDHLEQGGPRFVYRFEISSPVRTPTLSIPRYGRYGQGRQRVVIPRGGHFATRVTVSRDGLGGELAVNAAELPEGVTITSPTVPANQSTWPVLFTAAEDAPLGGTLSELRAFAADKPEMVSAGPDQRAAYASSLIEADLVRYNNQGSLWVVEAPKVAVAVTEKLPFSIEVLPPAAPLVRNGKLDLQIKVHRDDGFDGEIKMEFPQRTAGIGCDYQRTVKKGEDTATYPLNANSNAALGEFPFYVLAFAALPNELNGVTYGGGTGLCSSELVDIEVAETPFTLKLAKGAVQLTQSTAITAELENADFQGTATVTLMGLPEGLNCEPVQVTSDMESFVFEISAAENAPRGTRKGLVAEVVLPNVDEDGKAIAEDQPGAGARVFTAGTTDLRVDEAPKKPEPKKETKEEPKVAEAPAKPKPLSRLERLRREAAGLPTDTDSADGDTN</sequence>
<evidence type="ECO:0008006" key="5">
    <source>
        <dbReference type="Google" id="ProtNLM"/>
    </source>
</evidence>
<dbReference type="Gene3D" id="2.60.120.380">
    <property type="match status" value="2"/>
</dbReference>
<accession>A0ABX1VC53</accession>
<protein>
    <recommendedName>
        <fullName evidence="5">Peptidase</fullName>
    </recommendedName>
</protein>
<feature type="compositionally biased region" description="Basic and acidic residues" evidence="1">
    <location>
        <begin position="891"/>
        <end position="900"/>
    </location>
</feature>
<keyword evidence="2" id="KW-0732">Signal</keyword>
<dbReference type="EMBL" id="WTPX01000025">
    <property type="protein sequence ID" value="NNJ25100.1"/>
    <property type="molecule type" value="Genomic_DNA"/>
</dbReference>
<feature type="region of interest" description="Disordered" evidence="1">
    <location>
        <begin position="839"/>
        <end position="915"/>
    </location>
</feature>
<dbReference type="Proteomes" id="UP000609651">
    <property type="component" value="Unassembled WGS sequence"/>
</dbReference>
<dbReference type="RefSeq" id="WP_171184740.1">
    <property type="nucleotide sequence ID" value="NZ_WTPX01000025.1"/>
</dbReference>
<evidence type="ECO:0000256" key="1">
    <source>
        <dbReference type="SAM" id="MobiDB-lite"/>
    </source>
</evidence>